<reference evidence="5 6" key="1">
    <citation type="journal article" date="2019" name="Int. J. Syst. Evol. Microbiol.">
        <title>The Global Catalogue of Microorganisms (GCM) 10K type strain sequencing project: providing services to taxonomists for standard genome sequencing and annotation.</title>
        <authorList>
            <consortium name="The Broad Institute Genomics Platform"/>
            <consortium name="The Broad Institute Genome Sequencing Center for Infectious Disease"/>
            <person name="Wu L."/>
            <person name="Ma J."/>
        </authorList>
    </citation>
    <scope>NUCLEOTIDE SEQUENCE [LARGE SCALE GENOMIC DNA]</scope>
    <source>
        <strain evidence="5 6">JCM 16114</strain>
    </source>
</reference>
<proteinExistence type="predicted"/>
<dbReference type="InterPro" id="IPR051312">
    <property type="entry name" value="Diverse_Substr_Oxidored"/>
</dbReference>
<sequence>MRTDMKPAPFTYLRARTRAEVDEALTEFPDAALLAGGQSLLPQLNERRIRPAALVDVNALQDEPEHPSWDGDGLRIGPIVRQAALERSPEVARHAPLLATALRKVAYPAVRSRGTLVGALAHAHPRSELPATFVLLGGTVQVRSSGGTRKVEAGELFTGPCRTSLRPGEWIEGVNIPGASPTAGFGLAEFSRRGADFALCGAVARADQGRISLVWFGRGATPRPHSLPGTSHQPLAARIAQHVREMPHFDGGDAAYHHHLASSLAMRAVRQALKEASPSDDPR</sequence>
<dbReference type="PANTHER" id="PTHR42659">
    <property type="entry name" value="XANTHINE DEHYDROGENASE SUBUNIT C-RELATED"/>
    <property type="match status" value="1"/>
</dbReference>
<dbReference type="PROSITE" id="PS51387">
    <property type="entry name" value="FAD_PCMH"/>
    <property type="match status" value="1"/>
</dbReference>
<evidence type="ECO:0000256" key="1">
    <source>
        <dbReference type="ARBA" id="ARBA00022630"/>
    </source>
</evidence>
<organism evidence="5 6">
    <name type="scientific">Nonomuraea monospora</name>
    <dbReference type="NCBI Taxonomy" id="568818"/>
    <lineage>
        <taxon>Bacteria</taxon>
        <taxon>Bacillati</taxon>
        <taxon>Actinomycetota</taxon>
        <taxon>Actinomycetes</taxon>
        <taxon>Streptosporangiales</taxon>
        <taxon>Streptosporangiaceae</taxon>
        <taxon>Nonomuraea</taxon>
    </lineage>
</organism>
<dbReference type="InterPro" id="IPR016166">
    <property type="entry name" value="FAD-bd_PCMH"/>
</dbReference>
<keyword evidence="1" id="KW-0285">Flavoprotein</keyword>
<dbReference type="Pfam" id="PF00941">
    <property type="entry name" value="FAD_binding_5"/>
    <property type="match status" value="1"/>
</dbReference>
<evidence type="ECO:0000256" key="2">
    <source>
        <dbReference type="ARBA" id="ARBA00022827"/>
    </source>
</evidence>
<feature type="domain" description="FAD-binding PCMH-type" evidence="4">
    <location>
        <begin position="5"/>
        <end position="181"/>
    </location>
</feature>
<evidence type="ECO:0000313" key="6">
    <source>
        <dbReference type="Proteomes" id="UP001499843"/>
    </source>
</evidence>
<gene>
    <name evidence="5" type="ORF">GCM10009850_117710</name>
</gene>
<keyword evidence="2" id="KW-0274">FAD</keyword>
<evidence type="ECO:0000259" key="4">
    <source>
        <dbReference type="PROSITE" id="PS51387"/>
    </source>
</evidence>
<dbReference type="Gene3D" id="3.30.465.10">
    <property type="match status" value="1"/>
</dbReference>
<dbReference type="InterPro" id="IPR002346">
    <property type="entry name" value="Mopterin_DH_FAD-bd"/>
</dbReference>
<dbReference type="Gene3D" id="3.30.43.10">
    <property type="entry name" value="Uridine Diphospho-n-acetylenolpyruvylglucosamine Reductase, domain 2"/>
    <property type="match status" value="1"/>
</dbReference>
<name>A0ABN3D383_9ACTN</name>
<dbReference type="Proteomes" id="UP001499843">
    <property type="component" value="Unassembled WGS sequence"/>
</dbReference>
<evidence type="ECO:0000313" key="5">
    <source>
        <dbReference type="EMBL" id="GAA2216302.1"/>
    </source>
</evidence>
<dbReference type="InterPro" id="IPR016169">
    <property type="entry name" value="FAD-bd_PCMH_sub2"/>
</dbReference>
<accession>A0ABN3D383</accession>
<evidence type="ECO:0000256" key="3">
    <source>
        <dbReference type="ARBA" id="ARBA00023002"/>
    </source>
</evidence>
<dbReference type="SUPFAM" id="SSF56176">
    <property type="entry name" value="FAD-binding/transporter-associated domain-like"/>
    <property type="match status" value="1"/>
</dbReference>
<comment type="caution">
    <text evidence="5">The sequence shown here is derived from an EMBL/GenBank/DDBJ whole genome shotgun (WGS) entry which is preliminary data.</text>
</comment>
<dbReference type="PANTHER" id="PTHR42659:SF2">
    <property type="entry name" value="XANTHINE DEHYDROGENASE SUBUNIT C-RELATED"/>
    <property type="match status" value="1"/>
</dbReference>
<dbReference type="InterPro" id="IPR016167">
    <property type="entry name" value="FAD-bd_PCMH_sub1"/>
</dbReference>
<keyword evidence="3" id="KW-0560">Oxidoreductase</keyword>
<keyword evidence="6" id="KW-1185">Reference proteome</keyword>
<protein>
    <submittedName>
        <fullName evidence="5">Xanthine dehydrogenase family protein subunit M</fullName>
    </submittedName>
</protein>
<dbReference type="InterPro" id="IPR036318">
    <property type="entry name" value="FAD-bd_PCMH-like_sf"/>
</dbReference>
<dbReference type="EMBL" id="BAAAQX010000065">
    <property type="protein sequence ID" value="GAA2216302.1"/>
    <property type="molecule type" value="Genomic_DNA"/>
</dbReference>